<organism evidence="1 2">
    <name type="scientific">Cyclotella cryptica</name>
    <dbReference type="NCBI Taxonomy" id="29204"/>
    <lineage>
        <taxon>Eukaryota</taxon>
        <taxon>Sar</taxon>
        <taxon>Stramenopiles</taxon>
        <taxon>Ochrophyta</taxon>
        <taxon>Bacillariophyta</taxon>
        <taxon>Coscinodiscophyceae</taxon>
        <taxon>Thalassiosirophycidae</taxon>
        <taxon>Stephanodiscales</taxon>
        <taxon>Stephanodiscaceae</taxon>
        <taxon>Cyclotella</taxon>
    </lineage>
</organism>
<keyword evidence="2" id="KW-1185">Reference proteome</keyword>
<dbReference type="SUPFAM" id="SSF56784">
    <property type="entry name" value="HAD-like"/>
    <property type="match status" value="1"/>
</dbReference>
<gene>
    <name evidence="1" type="ORF">HJC23_014101</name>
</gene>
<dbReference type="AlphaFoldDB" id="A0ABD3QSZ5"/>
<accession>A0ABD3QSZ5</accession>
<dbReference type="EMBL" id="JABMIG020000013">
    <property type="protein sequence ID" value="KAL3803553.1"/>
    <property type="molecule type" value="Genomic_DNA"/>
</dbReference>
<name>A0ABD3QSZ5_9STRA</name>
<sequence>MQLVVFDLDFTVRPIPLLFAGDFIPQNLDRSLTFALVSPQPLGVAAGDVSGKIDGPPKLVSIDDFVGKQKRKSRDVPRPIPIGSRTIHENKIVTDRRGTPITVFDGASHALSELNRIKKERKLPIRVGISSRTDEPSWAYQCMKWLVVSDGTPLVECFDQELIEISYADKSRHFESLNRKTGIPYEMMSFFDNEYWNIQSVGNLGVKCFHTPQGMTKEAWNQALKEFEMI</sequence>
<dbReference type="Gene3D" id="3.40.50.1000">
    <property type="entry name" value="HAD superfamily/HAD-like"/>
    <property type="match status" value="1"/>
</dbReference>
<dbReference type="InterPro" id="IPR010036">
    <property type="entry name" value="MDP_1_eu_arc"/>
</dbReference>
<dbReference type="PANTHER" id="PTHR17901:SF14">
    <property type="entry name" value="MAGNESIUM-DEPENDENT PHOSPHATASE 1"/>
    <property type="match status" value="1"/>
</dbReference>
<evidence type="ECO:0000313" key="2">
    <source>
        <dbReference type="Proteomes" id="UP001516023"/>
    </source>
</evidence>
<dbReference type="Proteomes" id="UP001516023">
    <property type="component" value="Unassembled WGS sequence"/>
</dbReference>
<comment type="caution">
    <text evidence="1">The sequence shown here is derived from an EMBL/GenBank/DDBJ whole genome shotgun (WGS) entry which is preliminary data.</text>
</comment>
<proteinExistence type="predicted"/>
<evidence type="ECO:0000313" key="1">
    <source>
        <dbReference type="EMBL" id="KAL3803553.1"/>
    </source>
</evidence>
<dbReference type="Pfam" id="PF12689">
    <property type="entry name" value="Acid_PPase"/>
    <property type="match status" value="1"/>
</dbReference>
<protein>
    <submittedName>
        <fullName evidence="1">Uncharacterized protein</fullName>
    </submittedName>
</protein>
<reference evidence="1 2" key="1">
    <citation type="journal article" date="2020" name="G3 (Bethesda)">
        <title>Improved Reference Genome for Cyclotella cryptica CCMP332, a Model for Cell Wall Morphogenesis, Salinity Adaptation, and Lipid Production in Diatoms (Bacillariophyta).</title>
        <authorList>
            <person name="Roberts W.R."/>
            <person name="Downey K.M."/>
            <person name="Ruck E.C."/>
            <person name="Traller J.C."/>
            <person name="Alverson A.J."/>
        </authorList>
    </citation>
    <scope>NUCLEOTIDE SEQUENCE [LARGE SCALE GENOMIC DNA]</scope>
    <source>
        <strain evidence="1 2">CCMP332</strain>
    </source>
</reference>
<dbReference type="PANTHER" id="PTHR17901">
    <property type="entry name" value="MAGNESIUM-DEPENDENT PHOSPHATASE 1 MDP1"/>
    <property type="match status" value="1"/>
</dbReference>
<dbReference type="InterPro" id="IPR023214">
    <property type="entry name" value="HAD_sf"/>
</dbReference>
<dbReference type="InterPro" id="IPR036412">
    <property type="entry name" value="HAD-like_sf"/>
</dbReference>